<dbReference type="EMBL" id="JBAMMX010000002">
    <property type="protein sequence ID" value="KAK6945916.1"/>
    <property type="molecule type" value="Genomic_DNA"/>
</dbReference>
<feature type="domain" description="SCP" evidence="6">
    <location>
        <begin position="26"/>
        <end position="156"/>
    </location>
</feature>
<name>A0AAN8ZQ24_9MAGN</name>
<dbReference type="Pfam" id="PF00188">
    <property type="entry name" value="CAP"/>
    <property type="match status" value="2"/>
</dbReference>
<feature type="signal peptide" evidence="5">
    <location>
        <begin position="1"/>
        <end position="24"/>
    </location>
</feature>
<keyword evidence="2 5" id="KW-0732">Signal</keyword>
<accession>A0AAN8ZQ24</accession>
<evidence type="ECO:0000259" key="6">
    <source>
        <dbReference type="SMART" id="SM00198"/>
    </source>
</evidence>
<keyword evidence="8" id="KW-1185">Reference proteome</keyword>
<dbReference type="SMART" id="SM00198">
    <property type="entry name" value="SCP"/>
    <property type="match status" value="2"/>
</dbReference>
<evidence type="ECO:0000256" key="5">
    <source>
        <dbReference type="SAM" id="SignalP"/>
    </source>
</evidence>
<evidence type="ECO:0000256" key="2">
    <source>
        <dbReference type="ARBA" id="ARBA00022729"/>
    </source>
</evidence>
<dbReference type="Gene3D" id="3.40.33.10">
    <property type="entry name" value="CAP"/>
    <property type="match status" value="2"/>
</dbReference>
<comment type="caution">
    <text evidence="7">The sequence shown here is derived from an EMBL/GenBank/DDBJ whole genome shotgun (WGS) entry which is preliminary data.</text>
</comment>
<dbReference type="PANTHER" id="PTHR10334">
    <property type="entry name" value="CYSTEINE-RICH SECRETORY PROTEIN-RELATED"/>
    <property type="match status" value="1"/>
</dbReference>
<evidence type="ECO:0000313" key="7">
    <source>
        <dbReference type="EMBL" id="KAK6945916.1"/>
    </source>
</evidence>
<reference evidence="7 8" key="1">
    <citation type="submission" date="2023-12" db="EMBL/GenBank/DDBJ databases">
        <title>A high-quality genome assembly for Dillenia turbinata (Dilleniales).</title>
        <authorList>
            <person name="Chanderbali A."/>
        </authorList>
    </citation>
    <scope>NUCLEOTIDE SEQUENCE [LARGE SCALE GENOMIC DNA]</scope>
    <source>
        <strain evidence="7">LSX21</strain>
        <tissue evidence="7">Leaf</tissue>
    </source>
</reference>
<evidence type="ECO:0000313" key="8">
    <source>
        <dbReference type="Proteomes" id="UP001370490"/>
    </source>
</evidence>
<protein>
    <submittedName>
        <fullName evidence="7">CAP domain</fullName>
    </submittedName>
</protein>
<feature type="chain" id="PRO_5042977862" evidence="5">
    <location>
        <begin position="25"/>
        <end position="434"/>
    </location>
</feature>
<dbReference type="AlphaFoldDB" id="A0AAN8ZQ24"/>
<keyword evidence="3" id="KW-0611">Plant defense</keyword>
<dbReference type="GO" id="GO:0098542">
    <property type="term" value="P:defense response to other organism"/>
    <property type="evidence" value="ECO:0007669"/>
    <property type="project" value="UniProtKB-ARBA"/>
</dbReference>
<dbReference type="FunFam" id="3.40.33.10:FF:000006">
    <property type="entry name" value="Putative pathogenesis-related protein 1"/>
    <property type="match status" value="2"/>
</dbReference>
<dbReference type="SUPFAM" id="SSF55797">
    <property type="entry name" value="PR-1-like"/>
    <property type="match status" value="2"/>
</dbReference>
<comment type="similarity">
    <text evidence="1">Belongs to the CRISP family.</text>
</comment>
<dbReference type="CDD" id="cd05381">
    <property type="entry name" value="CAP_PR-1"/>
    <property type="match status" value="2"/>
</dbReference>
<dbReference type="Proteomes" id="UP001370490">
    <property type="component" value="Unassembled WGS sequence"/>
</dbReference>
<proteinExistence type="inferred from homology"/>
<gene>
    <name evidence="7" type="ORF">RJ641_013460</name>
</gene>
<organism evidence="7 8">
    <name type="scientific">Dillenia turbinata</name>
    <dbReference type="NCBI Taxonomy" id="194707"/>
    <lineage>
        <taxon>Eukaryota</taxon>
        <taxon>Viridiplantae</taxon>
        <taxon>Streptophyta</taxon>
        <taxon>Embryophyta</taxon>
        <taxon>Tracheophyta</taxon>
        <taxon>Spermatophyta</taxon>
        <taxon>Magnoliopsida</taxon>
        <taxon>eudicotyledons</taxon>
        <taxon>Gunneridae</taxon>
        <taxon>Pentapetalae</taxon>
        <taxon>Dilleniales</taxon>
        <taxon>Dilleniaceae</taxon>
        <taxon>Dillenia</taxon>
    </lineage>
</organism>
<keyword evidence="4" id="KW-1015">Disulfide bond</keyword>
<dbReference type="InterPro" id="IPR035940">
    <property type="entry name" value="CAP_sf"/>
</dbReference>
<feature type="domain" description="SCP" evidence="6">
    <location>
        <begin position="163"/>
        <end position="282"/>
    </location>
</feature>
<sequence>MGWSKIFFVLISLITLALTQSSLAQNFPQDYLNTHNAARAEVGVGPLTWDNTVAAYAQNYANQRAGDCAMQHSGGPYGENLAAGSGDFTGVKGVQLWVNEKSNYDYNSNSCVGGQCLHYTQVVWRNSSRLGCARVQCSNSWWFVTCNYDPPAFALIQSTLAQNSPQDYLDAHNAARAEVGVGPLTWDDTVAAYAQNYANQRAGDCALQHSDGPYGENLAAGSGGFTGVKGVQLWVNEKSNYDYNSNSCVGGECLHYTQVVWRNSNRLGCARVQCSNGWCPVEVHLLGRTEIAVGTETVTGKCRKRGVEHLPEIAAVKSRLIRRCGIRQVMKAHRHFEKGRKSLLDSQSSDLSPTSFSSFIDAVAPLFTIADRQALRQVFIADFVERRNVDWPYDPVSASPDRPSSATNYDLRGLAGGGLLDGGGVCSGSNRVQV</sequence>
<dbReference type="InterPro" id="IPR014044">
    <property type="entry name" value="CAP_dom"/>
</dbReference>
<evidence type="ECO:0000256" key="1">
    <source>
        <dbReference type="ARBA" id="ARBA00009923"/>
    </source>
</evidence>
<dbReference type="PRINTS" id="PR00837">
    <property type="entry name" value="V5TPXLIKE"/>
</dbReference>
<evidence type="ECO:0000256" key="3">
    <source>
        <dbReference type="ARBA" id="ARBA00022821"/>
    </source>
</evidence>
<dbReference type="InterPro" id="IPR001283">
    <property type="entry name" value="CRISP-related"/>
</dbReference>
<evidence type="ECO:0000256" key="4">
    <source>
        <dbReference type="ARBA" id="ARBA00023157"/>
    </source>
</evidence>